<dbReference type="AlphaFoldDB" id="A0AAE1G609"/>
<proteinExistence type="predicted"/>
<protein>
    <recommendedName>
        <fullName evidence="2">Regulatory protein zeste</fullName>
    </recommendedName>
</protein>
<evidence type="ECO:0000256" key="1">
    <source>
        <dbReference type="ARBA" id="ARBA00011764"/>
    </source>
</evidence>
<evidence type="ECO:0000256" key="2">
    <source>
        <dbReference type="ARBA" id="ARBA00016807"/>
    </source>
</evidence>
<feature type="compositionally biased region" description="Polar residues" evidence="4">
    <location>
        <begin position="234"/>
        <end position="247"/>
    </location>
</feature>
<feature type="region of interest" description="Disordered" evidence="4">
    <location>
        <begin position="114"/>
        <end position="134"/>
    </location>
</feature>
<sequence>MLTHSVKHSTSNNSTTSNILTTTTSLRLTSIKNYTSPYKAYRHDSCLYNLRHVGHTHLQTYVPTTNTKNVTGESKRKAWDEITFLVNSVSLVQRARDDVKKKFTDFISAAKKKAADIRRDSQETGGGPSTETKLNPVEEAMLGTLADVQVGGLPGIRDPGPSEHDTEEEDEVELPSVELPPGPSVPSVAEPAGMIRSAATSVVDTITGTPGIPSVGSYQEVSGTAEPIAEHSYSEPSTRQSVPSQGS</sequence>
<organism evidence="6 7">
    <name type="scientific">Petrolisthes cinctipes</name>
    <name type="common">Flat porcelain crab</name>
    <dbReference type="NCBI Taxonomy" id="88211"/>
    <lineage>
        <taxon>Eukaryota</taxon>
        <taxon>Metazoa</taxon>
        <taxon>Ecdysozoa</taxon>
        <taxon>Arthropoda</taxon>
        <taxon>Crustacea</taxon>
        <taxon>Multicrustacea</taxon>
        <taxon>Malacostraca</taxon>
        <taxon>Eumalacostraca</taxon>
        <taxon>Eucarida</taxon>
        <taxon>Decapoda</taxon>
        <taxon>Pleocyemata</taxon>
        <taxon>Anomura</taxon>
        <taxon>Galatheoidea</taxon>
        <taxon>Porcellanidae</taxon>
        <taxon>Petrolisthes</taxon>
    </lineage>
</organism>
<dbReference type="InterPro" id="IPR028002">
    <property type="entry name" value="Myb_DNA-bind_5"/>
</dbReference>
<comment type="function">
    <text evidence="3">Involved in transvection phenomena (= synapsis-dependent gene expression), where the synaptic pairing of chromosomes carrying genes with which zeste interacts influences the expression of these genes. Zeste binds to DNA and stimulates transcription from a nearby promoter.</text>
</comment>
<comment type="subunit">
    <text evidence="1">Self-associates forming complexes of several hundred monomers.</text>
</comment>
<feature type="domain" description="Myb/SANT-like DNA-binding" evidence="5">
    <location>
        <begin position="68"/>
        <end position="115"/>
    </location>
</feature>
<gene>
    <name evidence="6" type="ORF">Pcinc_009922</name>
</gene>
<evidence type="ECO:0000256" key="3">
    <source>
        <dbReference type="ARBA" id="ARBA00025466"/>
    </source>
</evidence>
<dbReference type="Pfam" id="PF13873">
    <property type="entry name" value="Myb_DNA-bind_5"/>
    <property type="match status" value="1"/>
</dbReference>
<accession>A0AAE1G609</accession>
<evidence type="ECO:0000313" key="7">
    <source>
        <dbReference type="Proteomes" id="UP001286313"/>
    </source>
</evidence>
<dbReference type="PANTHER" id="PTHR23098:SF16">
    <property type="entry name" value="REGULATORY PROTEIN ZESTE"/>
    <property type="match status" value="1"/>
</dbReference>
<keyword evidence="7" id="KW-1185">Reference proteome</keyword>
<name>A0AAE1G609_PETCI</name>
<evidence type="ECO:0000313" key="6">
    <source>
        <dbReference type="EMBL" id="KAK3885904.1"/>
    </source>
</evidence>
<dbReference type="Proteomes" id="UP001286313">
    <property type="component" value="Unassembled WGS sequence"/>
</dbReference>
<reference evidence="6" key="1">
    <citation type="submission" date="2023-10" db="EMBL/GenBank/DDBJ databases">
        <title>Genome assemblies of two species of porcelain crab, Petrolisthes cinctipes and Petrolisthes manimaculis (Anomura: Porcellanidae).</title>
        <authorList>
            <person name="Angst P."/>
        </authorList>
    </citation>
    <scope>NUCLEOTIDE SEQUENCE</scope>
    <source>
        <strain evidence="6">PB745_01</strain>
        <tissue evidence="6">Gill</tissue>
    </source>
</reference>
<feature type="region of interest" description="Disordered" evidence="4">
    <location>
        <begin position="208"/>
        <end position="247"/>
    </location>
</feature>
<feature type="region of interest" description="Disordered" evidence="4">
    <location>
        <begin position="150"/>
        <end position="189"/>
    </location>
</feature>
<evidence type="ECO:0000256" key="4">
    <source>
        <dbReference type="SAM" id="MobiDB-lite"/>
    </source>
</evidence>
<comment type="caution">
    <text evidence="6">The sequence shown here is derived from an EMBL/GenBank/DDBJ whole genome shotgun (WGS) entry which is preliminary data.</text>
</comment>
<dbReference type="PANTHER" id="PTHR23098">
    <property type="entry name" value="AGAP001331-PA-RELATED"/>
    <property type="match status" value="1"/>
</dbReference>
<dbReference type="GO" id="GO:0005634">
    <property type="term" value="C:nucleus"/>
    <property type="evidence" value="ECO:0007669"/>
    <property type="project" value="TreeGrafter"/>
</dbReference>
<dbReference type="EMBL" id="JAWQEG010000757">
    <property type="protein sequence ID" value="KAK3885904.1"/>
    <property type="molecule type" value="Genomic_DNA"/>
</dbReference>
<evidence type="ECO:0000259" key="5">
    <source>
        <dbReference type="Pfam" id="PF13873"/>
    </source>
</evidence>